<organism evidence="2 3">
    <name type="scientific">Streptomyces filamentosus</name>
    <name type="common">Streptomyces roseosporus</name>
    <dbReference type="NCBI Taxonomy" id="67294"/>
    <lineage>
        <taxon>Bacteria</taxon>
        <taxon>Bacillati</taxon>
        <taxon>Actinomycetota</taxon>
        <taxon>Actinomycetes</taxon>
        <taxon>Kitasatosporales</taxon>
        <taxon>Streptomycetaceae</taxon>
        <taxon>Streptomyces</taxon>
    </lineage>
</organism>
<evidence type="ECO:0000313" key="3">
    <source>
        <dbReference type="Proteomes" id="UP000632849"/>
    </source>
</evidence>
<dbReference type="AlphaFoldDB" id="A0A919BMS8"/>
<evidence type="ECO:0000259" key="1">
    <source>
        <dbReference type="PROSITE" id="PS51186"/>
    </source>
</evidence>
<dbReference type="Gene3D" id="3.40.630.30">
    <property type="match status" value="1"/>
</dbReference>
<gene>
    <name evidence="2" type="ORF">GCM10017667_34330</name>
</gene>
<dbReference type="PROSITE" id="PS51186">
    <property type="entry name" value="GNAT"/>
    <property type="match status" value="1"/>
</dbReference>
<keyword evidence="3" id="KW-1185">Reference proteome</keyword>
<dbReference type="EMBL" id="BNBE01000001">
    <property type="protein sequence ID" value="GHG00324.1"/>
    <property type="molecule type" value="Genomic_DNA"/>
</dbReference>
<accession>A0A919BMS8</accession>
<dbReference type="Proteomes" id="UP000632849">
    <property type="component" value="Unassembled WGS sequence"/>
</dbReference>
<reference evidence="2" key="1">
    <citation type="journal article" date="2014" name="Int. J. Syst. Evol. Microbiol.">
        <title>Complete genome sequence of Corynebacterium casei LMG S-19264T (=DSM 44701T), isolated from a smear-ripened cheese.</title>
        <authorList>
            <consortium name="US DOE Joint Genome Institute (JGI-PGF)"/>
            <person name="Walter F."/>
            <person name="Albersmeier A."/>
            <person name="Kalinowski J."/>
            <person name="Ruckert C."/>
        </authorList>
    </citation>
    <scope>NUCLEOTIDE SEQUENCE</scope>
    <source>
        <strain evidence="2">JCM 4122</strain>
    </source>
</reference>
<dbReference type="SUPFAM" id="SSF55729">
    <property type="entry name" value="Acyl-CoA N-acyltransferases (Nat)"/>
    <property type="match status" value="1"/>
</dbReference>
<dbReference type="InterPro" id="IPR000182">
    <property type="entry name" value="GNAT_dom"/>
</dbReference>
<feature type="domain" description="N-acetyltransferase" evidence="1">
    <location>
        <begin position="50"/>
        <end position="194"/>
    </location>
</feature>
<evidence type="ECO:0000313" key="2">
    <source>
        <dbReference type="EMBL" id="GHG00324.1"/>
    </source>
</evidence>
<dbReference type="InterPro" id="IPR016181">
    <property type="entry name" value="Acyl_CoA_acyltransferase"/>
</dbReference>
<comment type="caution">
    <text evidence="2">The sequence shown here is derived from an EMBL/GenBank/DDBJ whole genome shotgun (WGS) entry which is preliminary data.</text>
</comment>
<dbReference type="Pfam" id="PF00583">
    <property type="entry name" value="Acetyltransf_1"/>
    <property type="match status" value="1"/>
</dbReference>
<sequence length="194" mass="20147">MVPSLSGPAVRGRRPGAETGGLLEAYAVRSAYSGRGTRGPGGGMAGTGGFGIRRAGTVAELLAAAHLYDGPARPEWAERFLASPGHLMLIGYAADGFPAGFVTGIEMIHPDKGAELCLYELGVDEAYRRRGLGRALTEALLAAARERDCAGAWVPVDTDNGPALATYRSAGAADEGVCAIRAWSFDDEPWAVPS</sequence>
<protein>
    <recommendedName>
        <fullName evidence="1">N-acetyltransferase domain-containing protein</fullName>
    </recommendedName>
</protein>
<reference evidence="2" key="2">
    <citation type="submission" date="2020-09" db="EMBL/GenBank/DDBJ databases">
        <authorList>
            <person name="Sun Q."/>
            <person name="Ohkuma M."/>
        </authorList>
    </citation>
    <scope>NUCLEOTIDE SEQUENCE</scope>
    <source>
        <strain evidence="2">JCM 4122</strain>
    </source>
</reference>
<proteinExistence type="predicted"/>
<dbReference type="GO" id="GO:0008999">
    <property type="term" value="F:protein-N-terminal-alanine acetyltransferase activity"/>
    <property type="evidence" value="ECO:0007669"/>
    <property type="project" value="TreeGrafter"/>
</dbReference>
<dbReference type="InterPro" id="IPR050276">
    <property type="entry name" value="MshD_Acetyltransferase"/>
</dbReference>
<name>A0A919BMS8_STRFL</name>
<dbReference type="PANTHER" id="PTHR43617:SF20">
    <property type="entry name" value="N-ALPHA-ACETYLTRANSFERASE RIMI"/>
    <property type="match status" value="1"/>
</dbReference>
<dbReference type="PANTHER" id="PTHR43617">
    <property type="entry name" value="L-AMINO ACID N-ACETYLTRANSFERASE"/>
    <property type="match status" value="1"/>
</dbReference>